<dbReference type="SUPFAM" id="SSF51161">
    <property type="entry name" value="Trimeric LpxA-like enzymes"/>
    <property type="match status" value="1"/>
</dbReference>
<dbReference type="RefSeq" id="WP_017895094.1">
    <property type="nucleotide sequence ID" value="NZ_CBXI010000040.1"/>
</dbReference>
<comment type="caution">
    <text evidence="3">The sequence shown here is derived from an EMBL/GenBank/DDBJ whole genome shotgun (WGS) entry which is preliminary data.</text>
</comment>
<gene>
    <name evidence="3" type="ORF">CTDIVETGP_2251</name>
</gene>
<accession>W6N6Y5</accession>
<dbReference type="PANTHER" id="PTHR43300:SF12">
    <property type="entry name" value="CHLORAMPHENICOL ACETYLTRANSFERASE"/>
    <property type="match status" value="1"/>
</dbReference>
<dbReference type="AlphaFoldDB" id="W6N6Y5"/>
<evidence type="ECO:0000256" key="1">
    <source>
        <dbReference type="ARBA" id="ARBA00022679"/>
    </source>
</evidence>
<dbReference type="EMBL" id="CBXI010000040">
    <property type="protein sequence ID" value="CDL92181.1"/>
    <property type="molecule type" value="Genomic_DNA"/>
</dbReference>
<sequence>MNSFYSEDELNKIGFKSLGKNVLISKKSSIYGSQNISIGNHVRIDDFCILSGSITLGNYIHIAAYSALYGGEKGIILDDFVGISSRVCIYAATDDYSGVTMTNPMIPDKYKNIFSKKVIIKRHSIIGSGCIILPGNIIDEGSSFGAMSLINKNSEPWSINVGIPFKKIKNRSKKLLELEIEFKKECTK</sequence>
<dbReference type="GeneID" id="29420575"/>
<evidence type="ECO:0000313" key="3">
    <source>
        <dbReference type="EMBL" id="CDL92181.1"/>
    </source>
</evidence>
<keyword evidence="2" id="KW-0012">Acyltransferase</keyword>
<organism evidence="3 4">
    <name type="scientific">Clostridium tyrobutyricum DIVETGP</name>
    <dbReference type="NCBI Taxonomy" id="1408889"/>
    <lineage>
        <taxon>Bacteria</taxon>
        <taxon>Bacillati</taxon>
        <taxon>Bacillota</taxon>
        <taxon>Clostridia</taxon>
        <taxon>Eubacteriales</taxon>
        <taxon>Clostridiaceae</taxon>
        <taxon>Clostridium</taxon>
    </lineage>
</organism>
<proteinExistence type="predicted"/>
<evidence type="ECO:0000256" key="2">
    <source>
        <dbReference type="ARBA" id="ARBA00023315"/>
    </source>
</evidence>
<dbReference type="Proteomes" id="UP000019482">
    <property type="component" value="Unassembled WGS sequence"/>
</dbReference>
<reference evidence="3 4" key="1">
    <citation type="journal article" date="2015" name="Genome Announc.">
        <title>Draft Genome Sequence of Clostridium tyrobutyricum Strain DIVETGP, Isolated from Cow's Milk for Grana Padano Production.</title>
        <authorList>
            <person name="Soggiu A."/>
            <person name="Piras C."/>
            <person name="Gaiarsa S."/>
            <person name="Sassera D."/>
            <person name="Roncada P."/>
            <person name="Bendixen E."/>
            <person name="Brasca M."/>
            <person name="Bonizzi L."/>
        </authorList>
    </citation>
    <scope>NUCLEOTIDE SEQUENCE [LARGE SCALE GENOMIC DNA]</scope>
    <source>
        <strain evidence="3 4">DIVETGP</strain>
    </source>
</reference>
<dbReference type="InterPro" id="IPR050179">
    <property type="entry name" value="Trans_hexapeptide_repeat"/>
</dbReference>
<protein>
    <submittedName>
        <fullName evidence="3">O-acetyltransferase, anthrose biosynthesis</fullName>
    </submittedName>
</protein>
<dbReference type="InterPro" id="IPR011004">
    <property type="entry name" value="Trimer_LpxA-like_sf"/>
</dbReference>
<dbReference type="PANTHER" id="PTHR43300">
    <property type="entry name" value="ACETYLTRANSFERASE"/>
    <property type="match status" value="1"/>
</dbReference>
<dbReference type="Gene3D" id="2.160.10.10">
    <property type="entry name" value="Hexapeptide repeat proteins"/>
    <property type="match status" value="1"/>
</dbReference>
<name>W6N6Y5_CLOTY</name>
<keyword evidence="4" id="KW-1185">Reference proteome</keyword>
<dbReference type="GO" id="GO:0016746">
    <property type="term" value="F:acyltransferase activity"/>
    <property type="evidence" value="ECO:0007669"/>
    <property type="project" value="UniProtKB-KW"/>
</dbReference>
<keyword evidence="1 3" id="KW-0808">Transferase</keyword>
<evidence type="ECO:0000313" key="4">
    <source>
        <dbReference type="Proteomes" id="UP000019482"/>
    </source>
</evidence>